<keyword evidence="2" id="KW-1003">Cell membrane</keyword>
<comment type="similarity">
    <text evidence="6">Belongs to the ABC-4 integral membrane protein family.</text>
</comment>
<sequence>MTNQNEILHLIKAAIEDFRRNKVRTALTSLGIMIGVLSVVMLISLGLGLKNYIQGQFENMGANLIMILPGSGFTGEGGAGFGGQGTVGGASFDEKDVAGLKRISEIDYVVPIFMKGTSVEAGGEKKVTSVMGINEDGWSLMNVETESGELFGKADIQGGSKVAVLGSTIARDLFGVESDAVGKTIRFEKQRFKVIGVAKKKGDSQADSAIFIPYRTTYGSMNPEKKFWAIYLGVKSDNLVSIAKQKAEIKLLERYRAEDFAVTEQAELLNSINQIFGIINTVLVAIGSISLVVGGIGIMNIMYATVTERTKEIGIRRAVGATERDIMLQFLTESLILSIFGGTIGLILAALIVLVIRIFFPASINLFSVIVTFVISSVIGIFFGVFPAKRAAKLPPIEAIRYE</sequence>
<comment type="caution">
    <text evidence="10">The sequence shown here is derived from an EMBL/GenBank/DDBJ whole genome shotgun (WGS) entry which is preliminary data.</text>
</comment>
<evidence type="ECO:0000256" key="6">
    <source>
        <dbReference type="ARBA" id="ARBA00038076"/>
    </source>
</evidence>
<dbReference type="AlphaFoldDB" id="A0A0G0T865"/>
<accession>A0A0G0T865</accession>
<keyword evidence="5 7" id="KW-0472">Membrane</keyword>
<name>A0A0G0T865_9BACT</name>
<organism evidence="10 11">
    <name type="scientific">Candidatus Woesebacteria bacterium GW2011_GWA2_40_7b</name>
    <dbReference type="NCBI Taxonomy" id="1618563"/>
    <lineage>
        <taxon>Bacteria</taxon>
        <taxon>Candidatus Woeseibacteriota</taxon>
    </lineage>
</organism>
<keyword evidence="4 7" id="KW-1133">Transmembrane helix</keyword>
<dbReference type="Pfam" id="PF12704">
    <property type="entry name" value="MacB_PCD"/>
    <property type="match status" value="1"/>
</dbReference>
<keyword evidence="3 7" id="KW-0812">Transmembrane</keyword>
<evidence type="ECO:0000256" key="2">
    <source>
        <dbReference type="ARBA" id="ARBA00022475"/>
    </source>
</evidence>
<feature type="transmembrane region" description="Helical" evidence="7">
    <location>
        <begin position="366"/>
        <end position="386"/>
    </location>
</feature>
<dbReference type="PANTHER" id="PTHR30572">
    <property type="entry name" value="MEMBRANE COMPONENT OF TRANSPORTER-RELATED"/>
    <property type="match status" value="1"/>
</dbReference>
<dbReference type="Proteomes" id="UP000034562">
    <property type="component" value="Unassembled WGS sequence"/>
</dbReference>
<proteinExistence type="inferred from homology"/>
<feature type="transmembrane region" description="Helical" evidence="7">
    <location>
        <begin position="275"/>
        <end position="303"/>
    </location>
</feature>
<feature type="domain" description="ABC3 transporter permease C-terminal" evidence="8">
    <location>
        <begin position="286"/>
        <end position="396"/>
    </location>
</feature>
<evidence type="ECO:0000256" key="4">
    <source>
        <dbReference type="ARBA" id="ARBA00022989"/>
    </source>
</evidence>
<dbReference type="PANTHER" id="PTHR30572:SF4">
    <property type="entry name" value="ABC TRANSPORTER PERMEASE YTRF"/>
    <property type="match status" value="1"/>
</dbReference>
<feature type="domain" description="MacB-like periplasmic core" evidence="9">
    <location>
        <begin position="25"/>
        <end position="244"/>
    </location>
</feature>
<dbReference type="STRING" id="1618563.UU12_C0011G0016"/>
<dbReference type="InterPro" id="IPR003838">
    <property type="entry name" value="ABC3_permease_C"/>
</dbReference>
<dbReference type="InterPro" id="IPR050250">
    <property type="entry name" value="Macrolide_Exporter_MacB"/>
</dbReference>
<dbReference type="InterPro" id="IPR025857">
    <property type="entry name" value="MacB_PCD"/>
</dbReference>
<evidence type="ECO:0000256" key="5">
    <source>
        <dbReference type="ARBA" id="ARBA00023136"/>
    </source>
</evidence>
<comment type="subcellular location">
    <subcellularLocation>
        <location evidence="1">Cell membrane</location>
        <topology evidence="1">Multi-pass membrane protein</topology>
    </subcellularLocation>
</comment>
<protein>
    <submittedName>
        <fullName evidence="10">ABC transporter, permease protein</fullName>
    </submittedName>
</protein>
<dbReference type="EMBL" id="LBZK01000011">
    <property type="protein sequence ID" value="KKR70996.1"/>
    <property type="molecule type" value="Genomic_DNA"/>
</dbReference>
<reference evidence="10 11" key="1">
    <citation type="journal article" date="2015" name="Nature">
        <title>rRNA introns, odd ribosomes, and small enigmatic genomes across a large radiation of phyla.</title>
        <authorList>
            <person name="Brown C.T."/>
            <person name="Hug L.A."/>
            <person name="Thomas B.C."/>
            <person name="Sharon I."/>
            <person name="Castelle C.J."/>
            <person name="Singh A."/>
            <person name="Wilkins M.J."/>
            <person name="Williams K.H."/>
            <person name="Banfield J.F."/>
        </authorList>
    </citation>
    <scope>NUCLEOTIDE SEQUENCE [LARGE SCALE GENOMIC DNA]</scope>
</reference>
<evidence type="ECO:0000256" key="1">
    <source>
        <dbReference type="ARBA" id="ARBA00004651"/>
    </source>
</evidence>
<evidence type="ECO:0000256" key="3">
    <source>
        <dbReference type="ARBA" id="ARBA00022692"/>
    </source>
</evidence>
<dbReference type="GO" id="GO:0022857">
    <property type="term" value="F:transmembrane transporter activity"/>
    <property type="evidence" value="ECO:0007669"/>
    <property type="project" value="TreeGrafter"/>
</dbReference>
<dbReference type="Pfam" id="PF02687">
    <property type="entry name" value="FtsX"/>
    <property type="match status" value="1"/>
</dbReference>
<evidence type="ECO:0000256" key="7">
    <source>
        <dbReference type="SAM" id="Phobius"/>
    </source>
</evidence>
<feature type="transmembrane region" description="Helical" evidence="7">
    <location>
        <begin position="334"/>
        <end position="360"/>
    </location>
</feature>
<evidence type="ECO:0000313" key="10">
    <source>
        <dbReference type="EMBL" id="KKR70996.1"/>
    </source>
</evidence>
<dbReference type="GO" id="GO:0005886">
    <property type="term" value="C:plasma membrane"/>
    <property type="evidence" value="ECO:0007669"/>
    <property type="project" value="UniProtKB-SubCell"/>
</dbReference>
<gene>
    <name evidence="10" type="ORF">UU12_C0011G0016</name>
</gene>
<evidence type="ECO:0000259" key="8">
    <source>
        <dbReference type="Pfam" id="PF02687"/>
    </source>
</evidence>
<feature type="transmembrane region" description="Helical" evidence="7">
    <location>
        <begin position="27"/>
        <end position="49"/>
    </location>
</feature>
<evidence type="ECO:0000313" key="11">
    <source>
        <dbReference type="Proteomes" id="UP000034562"/>
    </source>
</evidence>
<evidence type="ECO:0000259" key="9">
    <source>
        <dbReference type="Pfam" id="PF12704"/>
    </source>
</evidence>